<feature type="compositionally biased region" description="Polar residues" evidence="1">
    <location>
        <begin position="68"/>
        <end position="85"/>
    </location>
</feature>
<protein>
    <submittedName>
        <fullName evidence="2">Uncharacterized protein</fullName>
    </submittedName>
</protein>
<evidence type="ECO:0000256" key="1">
    <source>
        <dbReference type="SAM" id="MobiDB-lite"/>
    </source>
</evidence>
<comment type="caution">
    <text evidence="2">The sequence shown here is derived from an EMBL/GenBank/DDBJ whole genome shotgun (WGS) entry which is preliminary data.</text>
</comment>
<dbReference type="Proteomes" id="UP000620156">
    <property type="component" value="Unassembled WGS sequence"/>
</dbReference>
<dbReference type="AlphaFoldDB" id="A0A918EV46"/>
<organism evidence="2 3">
    <name type="scientific">Streptomyces ruber</name>
    <dbReference type="NCBI Taxonomy" id="83378"/>
    <lineage>
        <taxon>Bacteria</taxon>
        <taxon>Bacillati</taxon>
        <taxon>Actinomycetota</taxon>
        <taxon>Actinomycetes</taxon>
        <taxon>Kitasatosporales</taxon>
        <taxon>Streptomycetaceae</taxon>
        <taxon>Streptomyces</taxon>
    </lineage>
</organism>
<feature type="compositionally biased region" description="Pro residues" evidence="1">
    <location>
        <begin position="13"/>
        <end position="26"/>
    </location>
</feature>
<evidence type="ECO:0000313" key="2">
    <source>
        <dbReference type="EMBL" id="GGQ72704.1"/>
    </source>
</evidence>
<reference evidence="2" key="1">
    <citation type="journal article" date="2014" name="Int. J. Syst. Evol. Microbiol.">
        <title>Complete genome sequence of Corynebacterium casei LMG S-19264T (=DSM 44701T), isolated from a smear-ripened cheese.</title>
        <authorList>
            <consortium name="US DOE Joint Genome Institute (JGI-PGF)"/>
            <person name="Walter F."/>
            <person name="Albersmeier A."/>
            <person name="Kalinowski J."/>
            <person name="Ruckert C."/>
        </authorList>
    </citation>
    <scope>NUCLEOTIDE SEQUENCE</scope>
    <source>
        <strain evidence="2">JCM 3131</strain>
    </source>
</reference>
<proteinExistence type="predicted"/>
<keyword evidence="3" id="KW-1185">Reference proteome</keyword>
<name>A0A918EV46_9ACTN</name>
<dbReference type="EMBL" id="BMQK01000012">
    <property type="protein sequence ID" value="GGQ72704.1"/>
    <property type="molecule type" value="Genomic_DNA"/>
</dbReference>
<gene>
    <name evidence="2" type="ORF">GCM10010145_48000</name>
</gene>
<evidence type="ECO:0000313" key="3">
    <source>
        <dbReference type="Proteomes" id="UP000620156"/>
    </source>
</evidence>
<feature type="region of interest" description="Disordered" evidence="1">
    <location>
        <begin position="68"/>
        <end position="95"/>
    </location>
</feature>
<accession>A0A918EV46</accession>
<reference evidence="2" key="2">
    <citation type="submission" date="2020-09" db="EMBL/GenBank/DDBJ databases">
        <authorList>
            <person name="Sun Q."/>
            <person name="Ohkuma M."/>
        </authorList>
    </citation>
    <scope>NUCLEOTIDE SEQUENCE</scope>
    <source>
        <strain evidence="2">JCM 3131</strain>
    </source>
</reference>
<sequence>MPPGCAGYLSPAARPPGRPAARPPGRPARAPSKVLAWTEAGYVLTVPAGQLDLGKFTERVHHPARLVPQTSTATITGPTAEQSASRLAVRGRNRT</sequence>
<feature type="region of interest" description="Disordered" evidence="1">
    <location>
        <begin position="1"/>
        <end position="30"/>
    </location>
</feature>